<comment type="caution">
    <text evidence="3">The sequence shown here is derived from an EMBL/GenBank/DDBJ whole genome shotgun (WGS) entry which is preliminary data.</text>
</comment>
<keyword evidence="2" id="KW-0732">Signal</keyword>
<feature type="compositionally biased region" description="Low complexity" evidence="1">
    <location>
        <begin position="503"/>
        <end position="518"/>
    </location>
</feature>
<feature type="region of interest" description="Disordered" evidence="1">
    <location>
        <begin position="361"/>
        <end position="392"/>
    </location>
</feature>
<evidence type="ECO:0000313" key="3">
    <source>
        <dbReference type="EMBL" id="RLU26852.1"/>
    </source>
</evidence>
<evidence type="ECO:0000256" key="1">
    <source>
        <dbReference type="SAM" id="MobiDB-lite"/>
    </source>
</evidence>
<feature type="region of interest" description="Disordered" evidence="1">
    <location>
        <begin position="699"/>
        <end position="721"/>
    </location>
</feature>
<dbReference type="Proteomes" id="UP000279307">
    <property type="component" value="Chromosome 1"/>
</dbReference>
<dbReference type="AlphaFoldDB" id="A0A3L8E2U8"/>
<dbReference type="EMBL" id="QOIP01000001">
    <property type="protein sequence ID" value="RLU26852.1"/>
    <property type="molecule type" value="Genomic_DNA"/>
</dbReference>
<accession>A0A3L8E2U8</accession>
<dbReference type="OrthoDB" id="8192746at2759"/>
<feature type="compositionally biased region" description="Low complexity" evidence="1">
    <location>
        <begin position="791"/>
        <end position="806"/>
    </location>
</feature>
<protein>
    <submittedName>
        <fullName evidence="3">Uncharacterized protein</fullName>
    </submittedName>
</protein>
<proteinExistence type="predicted"/>
<feature type="compositionally biased region" description="Polar residues" evidence="1">
    <location>
        <begin position="706"/>
        <end position="721"/>
    </location>
</feature>
<feature type="region of interest" description="Disordered" evidence="1">
    <location>
        <begin position="286"/>
        <end position="307"/>
    </location>
</feature>
<evidence type="ECO:0000313" key="4">
    <source>
        <dbReference type="Proteomes" id="UP000279307"/>
    </source>
</evidence>
<feature type="chain" id="PRO_5018032101" evidence="2">
    <location>
        <begin position="21"/>
        <end position="896"/>
    </location>
</feature>
<evidence type="ECO:0000256" key="2">
    <source>
        <dbReference type="SAM" id="SignalP"/>
    </source>
</evidence>
<gene>
    <name evidence="3" type="ORF">DMN91_000650</name>
</gene>
<sequence length="896" mass="99286">MLNVMITLFCALTILSLNHCHELPSKIEVETSINRTVDEVEKLMRQNTTLPHLSRNEIVDILFNITSKDVEAYQNKEMMEEARKIYQRALMVVLPYNEEDAKGNISDLYAKPPIVQIITDPSSSPDLKAWRNKKLEPYTQETEREKEPLGNLVVTHASEKTTKTRYKNHKETYSELETKMPLKEIAKLDSAPTKFSFNLENLQKQSTTEEPETTRRPVYQRPSSYSVKNKNVSAIYSTSTTTDRTTTTSSKDTSTIGLKKLRTSASPPLNHNGNVLSIDQWRYNAPTSATQNPTTSPKTADSPSPTVSKRLPYLSIIKMPKDVIAPTVISKTKDASRIVKVTSGKMQVANTEQSVSIYVTPTSSSFSSSSSSSPSTPSPSEKPKYSSTYNLNSGGFRTITTTTMRPEVMDLLASIGLRPENATNVEEVFKKSKVDLEISSRIPDSGGVSHSTSGLTTADLPSVTAQNAFGNVPEIGKGMSNLTPDVRLLFQRFGLQTSGNTVAASTTSTSAPRSTTNTYTNFKPLPTSKIKDRDMKEFLAQFGLGINEGVRQKKSMPASTERPSLIEAVPSNMRRILENIGLISRTTPRTTTTTTTTTTKTPTTITAPKTENVKPTELTSSMFHVFKPHEVRVKDERQRKKINELLDTIRLVQEGKANATDVRRVANELLATTKTLREGPDPLSLEEIIRIYNEDVKNEVKREQSSPETTPTITDSDPDVATNSTSMLTGIKKFMTSVLGTSELWIYRNFRHSFQSTNFPASHKTDLLARVREIAQIEQRFTRNLVAESIDASSTTTSTTTTTASDSAKDSSDLFGTLTPTSSTTAATNLVALEESFGGITSEPDPVVPTKRKNGLYFLVDWNTFLEVGEENNEKVNLRFQPKVGDRSRFLPVTVP</sequence>
<reference evidence="3 4" key="1">
    <citation type="journal article" date="2018" name="Genome Res.">
        <title>The genomic architecture and molecular evolution of ant odorant receptors.</title>
        <authorList>
            <person name="McKenzie S.K."/>
            <person name="Kronauer D.J.C."/>
        </authorList>
    </citation>
    <scope>NUCLEOTIDE SEQUENCE [LARGE SCALE GENOMIC DNA]</scope>
    <source>
        <strain evidence="3">Clonal line C1</strain>
    </source>
</reference>
<feature type="signal peptide" evidence="2">
    <location>
        <begin position="1"/>
        <end position="20"/>
    </location>
</feature>
<feature type="region of interest" description="Disordered" evidence="1">
    <location>
        <begin position="503"/>
        <end position="527"/>
    </location>
</feature>
<feature type="region of interest" description="Disordered" evidence="1">
    <location>
        <begin position="791"/>
        <end position="813"/>
    </location>
</feature>
<organism evidence="3 4">
    <name type="scientific">Ooceraea biroi</name>
    <name type="common">Clonal raider ant</name>
    <name type="synonym">Cerapachys biroi</name>
    <dbReference type="NCBI Taxonomy" id="2015173"/>
    <lineage>
        <taxon>Eukaryota</taxon>
        <taxon>Metazoa</taxon>
        <taxon>Ecdysozoa</taxon>
        <taxon>Arthropoda</taxon>
        <taxon>Hexapoda</taxon>
        <taxon>Insecta</taxon>
        <taxon>Pterygota</taxon>
        <taxon>Neoptera</taxon>
        <taxon>Endopterygota</taxon>
        <taxon>Hymenoptera</taxon>
        <taxon>Apocrita</taxon>
        <taxon>Aculeata</taxon>
        <taxon>Formicoidea</taxon>
        <taxon>Formicidae</taxon>
        <taxon>Dorylinae</taxon>
        <taxon>Ooceraea</taxon>
    </lineage>
</organism>
<name>A0A3L8E2U8_OOCBI</name>
<feature type="compositionally biased region" description="Low complexity" evidence="1">
    <location>
        <begin position="361"/>
        <end position="379"/>
    </location>
</feature>